<dbReference type="EMBL" id="BAAAMJ010000026">
    <property type="protein sequence ID" value="GAA1914265.1"/>
    <property type="molecule type" value="Genomic_DNA"/>
</dbReference>
<dbReference type="Gene3D" id="3.30.43.10">
    <property type="entry name" value="Uridine Diphospho-n-acetylenolpyruvylglucosamine Reductase, domain 2"/>
    <property type="match status" value="1"/>
</dbReference>
<evidence type="ECO:0000256" key="2">
    <source>
        <dbReference type="ARBA" id="ARBA00005466"/>
    </source>
</evidence>
<evidence type="ECO:0000256" key="1">
    <source>
        <dbReference type="ARBA" id="ARBA00001974"/>
    </source>
</evidence>
<dbReference type="SUPFAM" id="SSF56176">
    <property type="entry name" value="FAD-binding/transporter-associated domain-like"/>
    <property type="match status" value="1"/>
</dbReference>
<protein>
    <submittedName>
        <fullName evidence="7">FAD-binding oxidoreductase</fullName>
    </submittedName>
</protein>
<evidence type="ECO:0000256" key="5">
    <source>
        <dbReference type="ARBA" id="ARBA00023002"/>
    </source>
</evidence>
<dbReference type="Pfam" id="PF01565">
    <property type="entry name" value="FAD_binding_4"/>
    <property type="match status" value="1"/>
</dbReference>
<dbReference type="PROSITE" id="PS51387">
    <property type="entry name" value="FAD_PCMH"/>
    <property type="match status" value="1"/>
</dbReference>
<dbReference type="InterPro" id="IPR016167">
    <property type="entry name" value="FAD-bd_PCMH_sub1"/>
</dbReference>
<name>A0ABN2P7N3_9ACTN</name>
<accession>A0ABN2P7N3</accession>
<evidence type="ECO:0000259" key="6">
    <source>
        <dbReference type="PROSITE" id="PS51387"/>
    </source>
</evidence>
<organism evidence="7 8">
    <name type="scientific">Streptomyces sodiiphilus</name>
    <dbReference type="NCBI Taxonomy" id="226217"/>
    <lineage>
        <taxon>Bacteria</taxon>
        <taxon>Bacillati</taxon>
        <taxon>Actinomycetota</taxon>
        <taxon>Actinomycetes</taxon>
        <taxon>Kitasatosporales</taxon>
        <taxon>Streptomycetaceae</taxon>
        <taxon>Streptomyces</taxon>
    </lineage>
</organism>
<dbReference type="Proteomes" id="UP001501303">
    <property type="component" value="Unassembled WGS sequence"/>
</dbReference>
<dbReference type="PANTHER" id="PTHR42973">
    <property type="entry name" value="BINDING OXIDOREDUCTASE, PUTATIVE (AFU_ORTHOLOGUE AFUA_1G17690)-RELATED"/>
    <property type="match status" value="1"/>
</dbReference>
<proteinExistence type="inferred from homology"/>
<dbReference type="Gene3D" id="3.40.462.20">
    <property type="match status" value="1"/>
</dbReference>
<dbReference type="RefSeq" id="WP_344261493.1">
    <property type="nucleotide sequence ID" value="NZ_BAAAMJ010000026.1"/>
</dbReference>
<dbReference type="InterPro" id="IPR050416">
    <property type="entry name" value="FAD-linked_Oxidoreductase"/>
</dbReference>
<dbReference type="InterPro" id="IPR036318">
    <property type="entry name" value="FAD-bd_PCMH-like_sf"/>
</dbReference>
<evidence type="ECO:0000256" key="3">
    <source>
        <dbReference type="ARBA" id="ARBA00022630"/>
    </source>
</evidence>
<feature type="domain" description="FAD-binding PCMH-type" evidence="6">
    <location>
        <begin position="50"/>
        <end position="220"/>
    </location>
</feature>
<keyword evidence="3" id="KW-0285">Flavoprotein</keyword>
<dbReference type="Gene3D" id="3.30.465.10">
    <property type="match status" value="1"/>
</dbReference>
<gene>
    <name evidence="7" type="ORF">GCM10009716_24680</name>
</gene>
<keyword evidence="8" id="KW-1185">Reference proteome</keyword>
<evidence type="ECO:0000313" key="7">
    <source>
        <dbReference type="EMBL" id="GAA1914265.1"/>
    </source>
</evidence>
<dbReference type="InterPro" id="IPR006094">
    <property type="entry name" value="Oxid_FAD_bind_N"/>
</dbReference>
<dbReference type="InterPro" id="IPR016169">
    <property type="entry name" value="FAD-bd_PCMH_sub2"/>
</dbReference>
<reference evidence="7 8" key="1">
    <citation type="journal article" date="2019" name="Int. J. Syst. Evol. Microbiol.">
        <title>The Global Catalogue of Microorganisms (GCM) 10K type strain sequencing project: providing services to taxonomists for standard genome sequencing and annotation.</title>
        <authorList>
            <consortium name="The Broad Institute Genomics Platform"/>
            <consortium name="The Broad Institute Genome Sequencing Center for Infectious Disease"/>
            <person name="Wu L."/>
            <person name="Ma J."/>
        </authorList>
    </citation>
    <scope>NUCLEOTIDE SEQUENCE [LARGE SCALE GENOMIC DNA]</scope>
    <source>
        <strain evidence="7 8">JCM 13581</strain>
    </source>
</reference>
<sequence>MLELRTLSGGTATVPSAEVEALAARLEGGTTLTEDHPDYDDARAVWNGLIDRRPALIVRCAATADVHAAVGFAREHEALLAVRGGGHNVAGSAVCDGGVVVDLSPMNEVRADPARLTVHAGGGATIGDLDRETQRHGLAVPMGVVSETGIAGLTLGGGLGWLRRRYGMSCDNLLGAEVVTADGGVLRAGPDDEPDLLWALRGGGGNFGVVTGFEFRAHPVGPETYLLFTLHPGSRAADGLRHFREWAAAAPEEVSAFAVLWHGPDADPIPAEHRGRPVLGLVAVHSGDPEEGERALAPLRAFGSPIVDDSGPRPYLDIQRYFDADYPAREMRYYWKSRFLRDLPDEAVETLVKLNESSPSPHSNIDVWQLGGAAARVPAAESAFGDRSAPYLAGIEANWERPGDDDACLAWARDTYRELEPYAAGGEYANFPGFYENRETVLRDNFGGNLGRLTELKRRYDPANLFRLNHNIRP</sequence>
<comment type="cofactor">
    <cofactor evidence="1">
        <name>FAD</name>
        <dbReference type="ChEBI" id="CHEBI:57692"/>
    </cofactor>
</comment>
<dbReference type="InterPro" id="IPR006093">
    <property type="entry name" value="Oxy_OxRdtase_FAD_BS"/>
</dbReference>
<keyword evidence="5" id="KW-0560">Oxidoreductase</keyword>
<evidence type="ECO:0000256" key="4">
    <source>
        <dbReference type="ARBA" id="ARBA00022827"/>
    </source>
</evidence>
<dbReference type="Pfam" id="PF08031">
    <property type="entry name" value="BBE"/>
    <property type="match status" value="1"/>
</dbReference>
<keyword evidence="4" id="KW-0274">FAD</keyword>
<dbReference type="InterPro" id="IPR016166">
    <property type="entry name" value="FAD-bd_PCMH"/>
</dbReference>
<comment type="similarity">
    <text evidence="2">Belongs to the oxygen-dependent FAD-linked oxidoreductase family.</text>
</comment>
<dbReference type="InterPro" id="IPR012951">
    <property type="entry name" value="BBE"/>
</dbReference>
<dbReference type="PROSITE" id="PS00862">
    <property type="entry name" value="OX2_COVAL_FAD"/>
    <property type="match status" value="1"/>
</dbReference>
<evidence type="ECO:0000313" key="8">
    <source>
        <dbReference type="Proteomes" id="UP001501303"/>
    </source>
</evidence>
<comment type="caution">
    <text evidence="7">The sequence shown here is derived from an EMBL/GenBank/DDBJ whole genome shotgun (WGS) entry which is preliminary data.</text>
</comment>
<dbReference type="PANTHER" id="PTHR42973:SF39">
    <property type="entry name" value="FAD-BINDING PCMH-TYPE DOMAIN-CONTAINING PROTEIN"/>
    <property type="match status" value="1"/>
</dbReference>